<dbReference type="Ensembl" id="ENSMODT00000033292.3">
    <property type="protein sequence ID" value="ENSMODP00000031719.2"/>
    <property type="gene ID" value="ENSMODG00000012539.4"/>
</dbReference>
<dbReference type="RefSeq" id="XP_016282067.1">
    <property type="nucleotide sequence ID" value="XM_016426581.2"/>
</dbReference>
<feature type="compositionally biased region" description="Polar residues" evidence="5">
    <location>
        <begin position="28"/>
        <end position="38"/>
    </location>
</feature>
<dbReference type="eggNOG" id="KOG2392">
    <property type="taxonomic scope" value="Eukaryota"/>
</dbReference>
<dbReference type="FunFam" id="2.10.310.10:FF:000001">
    <property type="entry name" value="Serpin family A member 1"/>
    <property type="match status" value="1"/>
</dbReference>
<comment type="similarity">
    <text evidence="1 4">Belongs to the serpin family.</text>
</comment>
<dbReference type="PROSITE" id="PS00284">
    <property type="entry name" value="SERPIN"/>
    <property type="match status" value="1"/>
</dbReference>
<dbReference type="InParanoid" id="F6SC37"/>
<proteinExistence type="inferred from homology"/>
<dbReference type="AlphaFoldDB" id="F6SC37"/>
<dbReference type="HOGENOM" id="CLU_023330_2_1_1"/>
<dbReference type="GeneID" id="100024614"/>
<dbReference type="SMART" id="SM00093">
    <property type="entry name" value="SERPIN"/>
    <property type="match status" value="1"/>
</dbReference>
<dbReference type="FunCoup" id="F6SC37">
    <property type="interactions" value="64"/>
</dbReference>
<dbReference type="STRING" id="13616.ENSMODP00000031719"/>
<reference evidence="8" key="2">
    <citation type="submission" date="2025-08" db="UniProtKB">
        <authorList>
            <consortium name="Ensembl"/>
        </authorList>
    </citation>
    <scope>IDENTIFICATION</scope>
</reference>
<evidence type="ECO:0000256" key="6">
    <source>
        <dbReference type="SAM" id="SignalP"/>
    </source>
</evidence>
<dbReference type="InterPro" id="IPR036186">
    <property type="entry name" value="Serpin_sf"/>
</dbReference>
<dbReference type="PANTHER" id="PTHR11461:SF157">
    <property type="entry name" value="SERPIN A12"/>
    <property type="match status" value="1"/>
</dbReference>
<evidence type="ECO:0000259" key="7">
    <source>
        <dbReference type="SMART" id="SM00093"/>
    </source>
</evidence>
<dbReference type="RefSeq" id="XP_001375826.2">
    <property type="nucleotide sequence ID" value="XM_001375789.4"/>
</dbReference>
<dbReference type="FunFam" id="3.30.497.10:FF:000001">
    <property type="entry name" value="Serine protease inhibitor"/>
    <property type="match status" value="1"/>
</dbReference>
<gene>
    <name evidence="8" type="primary">LOC100024614</name>
</gene>
<dbReference type="Gene3D" id="2.10.310.10">
    <property type="entry name" value="Serpins superfamily"/>
    <property type="match status" value="1"/>
</dbReference>
<reference evidence="8" key="3">
    <citation type="submission" date="2025-09" db="UniProtKB">
        <authorList>
            <consortium name="Ensembl"/>
        </authorList>
    </citation>
    <scope>IDENTIFICATION</scope>
</reference>
<dbReference type="Pfam" id="PF00079">
    <property type="entry name" value="Serpin"/>
    <property type="match status" value="1"/>
</dbReference>
<dbReference type="RefSeq" id="XP_056667300.1">
    <property type="nucleotide sequence ID" value="XM_056811322.1"/>
</dbReference>
<evidence type="ECO:0000256" key="2">
    <source>
        <dbReference type="ARBA" id="ARBA00022729"/>
    </source>
</evidence>
<dbReference type="Gene3D" id="3.30.497.10">
    <property type="entry name" value="Antithrombin, subunit I, domain 2"/>
    <property type="match status" value="1"/>
</dbReference>
<dbReference type="Proteomes" id="UP000002280">
    <property type="component" value="Chromosome 1"/>
</dbReference>
<evidence type="ECO:0000313" key="9">
    <source>
        <dbReference type="Proteomes" id="UP000002280"/>
    </source>
</evidence>
<keyword evidence="3" id="KW-0325">Glycoprotein</keyword>
<dbReference type="MEROPS" id="I04.091"/>
<evidence type="ECO:0000256" key="3">
    <source>
        <dbReference type="ARBA" id="ARBA00023180"/>
    </source>
</evidence>
<evidence type="ECO:0000256" key="4">
    <source>
        <dbReference type="RuleBase" id="RU000411"/>
    </source>
</evidence>
<organism evidence="8 9">
    <name type="scientific">Monodelphis domestica</name>
    <name type="common">Gray short-tailed opossum</name>
    <dbReference type="NCBI Taxonomy" id="13616"/>
    <lineage>
        <taxon>Eukaryota</taxon>
        <taxon>Metazoa</taxon>
        <taxon>Chordata</taxon>
        <taxon>Craniata</taxon>
        <taxon>Vertebrata</taxon>
        <taxon>Euteleostomi</taxon>
        <taxon>Mammalia</taxon>
        <taxon>Metatheria</taxon>
        <taxon>Didelphimorphia</taxon>
        <taxon>Didelphidae</taxon>
        <taxon>Monodelphis</taxon>
    </lineage>
</organism>
<dbReference type="InterPro" id="IPR042185">
    <property type="entry name" value="Serpin_sf_2"/>
</dbReference>
<protein>
    <submittedName>
        <fullName evidence="8">Serpin A12-like</fullName>
    </submittedName>
</protein>
<sequence>MKMKINFILGLLFTGLFLTINGLHQQKPPAQNHQANLQESEERKAKTEVVSRNTEFACKMYQDLAKRSKDKNIFFSPLSVSTSFSMLTMGAKDYTLSQLIDSLNLNKMPPKKIYQGFHYLIHSLNQPGRDLKLHLGNAVFIEKELRTHKSFLNDIRNVYEADVISMDLKDPKKAIGQINNYISKETHGEITNMVKNLDSGTSLLLINYIYFQAEWEKKFNPKDTEEDEFFLIDGRSVKVPMMYRGGKYKNGYDEELSCRILELPFKGNVTGLFILPDKGKLKNVEEGLNKDKLIQMSQSLKLSSVDVCLPKFSISGTYNMKKCLSDLGVTRIFDGSADLTRITPQKTLKVSQALHKAVLKMDEKGAEAAGGTGVETLPMTVPILFRLNHPFLLIIKDDITNSTLFMGRIMNPTSSKHLFEAA</sequence>
<dbReference type="KEGG" id="mdo:100024614"/>
<dbReference type="GeneTree" id="ENSGT00940000161977"/>
<feature type="domain" description="Serpin" evidence="7">
    <location>
        <begin position="58"/>
        <end position="412"/>
    </location>
</feature>
<dbReference type="PANTHER" id="PTHR11461">
    <property type="entry name" value="SERINE PROTEASE INHIBITOR, SERPIN"/>
    <property type="match status" value="1"/>
</dbReference>
<evidence type="ECO:0000313" key="8">
    <source>
        <dbReference type="Ensembl" id="ENSMODP00000031719.2"/>
    </source>
</evidence>
<dbReference type="FunFam" id="2.30.39.10:FF:000003">
    <property type="entry name" value="alpha-1-antitrypsin isoform X1"/>
    <property type="match status" value="1"/>
</dbReference>
<feature type="chain" id="PRO_5003341447" evidence="6">
    <location>
        <begin position="23"/>
        <end position="422"/>
    </location>
</feature>
<dbReference type="InterPro" id="IPR023795">
    <property type="entry name" value="Serpin_CS"/>
</dbReference>
<evidence type="ECO:0000256" key="5">
    <source>
        <dbReference type="SAM" id="MobiDB-lite"/>
    </source>
</evidence>
<keyword evidence="9" id="KW-1185">Reference proteome</keyword>
<feature type="signal peptide" evidence="6">
    <location>
        <begin position="1"/>
        <end position="22"/>
    </location>
</feature>
<dbReference type="GO" id="GO:0004867">
    <property type="term" value="F:serine-type endopeptidase inhibitor activity"/>
    <property type="evidence" value="ECO:0000318"/>
    <property type="project" value="GO_Central"/>
</dbReference>
<keyword evidence="2 6" id="KW-0732">Signal</keyword>
<evidence type="ECO:0000256" key="1">
    <source>
        <dbReference type="ARBA" id="ARBA00009500"/>
    </source>
</evidence>
<dbReference type="Gene3D" id="2.30.39.10">
    <property type="entry name" value="Alpha-1-antitrypsin, domain 1"/>
    <property type="match status" value="1"/>
</dbReference>
<dbReference type="GO" id="GO:0005615">
    <property type="term" value="C:extracellular space"/>
    <property type="evidence" value="ECO:0000318"/>
    <property type="project" value="GO_Central"/>
</dbReference>
<name>F6SC37_MONDO</name>
<reference evidence="8 9" key="1">
    <citation type="journal article" date="2007" name="Nature">
        <title>Genome of the marsupial Monodelphis domestica reveals innovation in non-coding sequences.</title>
        <authorList>
            <person name="Mikkelsen T.S."/>
            <person name="Wakefield M.J."/>
            <person name="Aken B."/>
            <person name="Amemiya C.T."/>
            <person name="Chang J.L."/>
            <person name="Duke S."/>
            <person name="Garber M."/>
            <person name="Gentles A.J."/>
            <person name="Goodstadt L."/>
            <person name="Heger A."/>
            <person name="Jurka J."/>
            <person name="Kamal M."/>
            <person name="Mauceli E."/>
            <person name="Searle S.M."/>
            <person name="Sharpe T."/>
            <person name="Baker M.L."/>
            <person name="Batzer M.A."/>
            <person name="Benos P.V."/>
            <person name="Belov K."/>
            <person name="Clamp M."/>
            <person name="Cook A."/>
            <person name="Cuff J."/>
            <person name="Das R."/>
            <person name="Davidow L."/>
            <person name="Deakin J.E."/>
            <person name="Fazzari M.J."/>
            <person name="Glass J.L."/>
            <person name="Grabherr M."/>
            <person name="Greally J.M."/>
            <person name="Gu W."/>
            <person name="Hore T.A."/>
            <person name="Huttley G.A."/>
            <person name="Kleber M."/>
            <person name="Jirtle R.L."/>
            <person name="Koina E."/>
            <person name="Lee J.T."/>
            <person name="Mahony S."/>
            <person name="Marra M.A."/>
            <person name="Miller R.D."/>
            <person name="Nicholls R.D."/>
            <person name="Oda M."/>
            <person name="Papenfuss A.T."/>
            <person name="Parra Z.E."/>
            <person name="Pollock D.D."/>
            <person name="Ray D.A."/>
            <person name="Schein J.E."/>
            <person name="Speed T.P."/>
            <person name="Thompson K."/>
            <person name="VandeBerg J.L."/>
            <person name="Wade C.M."/>
            <person name="Walker J.A."/>
            <person name="Waters P.D."/>
            <person name="Webber C."/>
            <person name="Weidman J.R."/>
            <person name="Xie X."/>
            <person name="Zody M.C."/>
            <person name="Baldwin J."/>
            <person name="Abdouelleil A."/>
            <person name="Abdulkadir J."/>
            <person name="Abebe A."/>
            <person name="Abera B."/>
            <person name="Abreu J."/>
            <person name="Acer S.C."/>
            <person name="Aftuck L."/>
            <person name="Alexander A."/>
            <person name="An P."/>
            <person name="Anderson E."/>
            <person name="Anderson S."/>
            <person name="Arachi H."/>
            <person name="Azer M."/>
            <person name="Bachantsang P."/>
            <person name="Barry A."/>
            <person name="Bayul T."/>
            <person name="Berlin A."/>
            <person name="Bessette D."/>
            <person name="Bloom T."/>
            <person name="Bloom T."/>
            <person name="Boguslavskiy L."/>
            <person name="Bonnet C."/>
            <person name="Boukhgalter B."/>
            <person name="Bourzgui I."/>
            <person name="Brown A."/>
            <person name="Cahill P."/>
            <person name="Channer S."/>
            <person name="Cheshatsang Y."/>
            <person name="Chuda L."/>
            <person name="Citroen M."/>
            <person name="Collymore A."/>
            <person name="Cooke P."/>
            <person name="Costello M."/>
            <person name="D'Aco K."/>
            <person name="Daza R."/>
            <person name="De Haan G."/>
            <person name="DeGray S."/>
            <person name="DeMaso C."/>
            <person name="Dhargay N."/>
            <person name="Dooley K."/>
            <person name="Dooley E."/>
            <person name="Doricent M."/>
            <person name="Dorje P."/>
            <person name="Dorjee K."/>
            <person name="Dupes A."/>
            <person name="Elong R."/>
            <person name="Falk J."/>
            <person name="Farina A."/>
            <person name="Faro S."/>
            <person name="Ferguson D."/>
            <person name="Fisher S."/>
            <person name="Foley C.D."/>
            <person name="Franke A."/>
            <person name="Friedrich D."/>
            <person name="Gadbois L."/>
            <person name="Gearin G."/>
            <person name="Gearin C.R."/>
            <person name="Giannoukos G."/>
            <person name="Goode T."/>
            <person name="Graham J."/>
            <person name="Grandbois E."/>
            <person name="Grewal S."/>
            <person name="Gyaltsen K."/>
            <person name="Hafez N."/>
            <person name="Hagos B."/>
            <person name="Hall J."/>
            <person name="Henson C."/>
            <person name="Hollinger A."/>
            <person name="Honan T."/>
            <person name="Huard M.D."/>
            <person name="Hughes L."/>
            <person name="Hurhula B."/>
            <person name="Husby M.E."/>
            <person name="Kamat A."/>
            <person name="Kanga B."/>
            <person name="Kashin S."/>
            <person name="Khazanovich D."/>
            <person name="Kisner P."/>
            <person name="Lance K."/>
            <person name="Lara M."/>
            <person name="Lee W."/>
            <person name="Lennon N."/>
            <person name="Letendre F."/>
            <person name="LeVine R."/>
            <person name="Lipovsky A."/>
            <person name="Liu X."/>
            <person name="Liu J."/>
            <person name="Liu S."/>
            <person name="Lokyitsang T."/>
            <person name="Lokyitsang Y."/>
            <person name="Lubonja R."/>
            <person name="Lui A."/>
            <person name="MacDonald P."/>
            <person name="Magnisalis V."/>
            <person name="Maru K."/>
            <person name="Matthews C."/>
            <person name="McCusker W."/>
            <person name="McDonough S."/>
            <person name="Mehta T."/>
            <person name="Meldrim J."/>
            <person name="Meneus L."/>
            <person name="Mihai O."/>
            <person name="Mihalev A."/>
            <person name="Mihova T."/>
            <person name="Mittelman R."/>
            <person name="Mlenga V."/>
            <person name="Montmayeur A."/>
            <person name="Mulrain L."/>
            <person name="Navidi A."/>
            <person name="Naylor J."/>
            <person name="Negash T."/>
            <person name="Nguyen T."/>
            <person name="Nguyen N."/>
            <person name="Nicol R."/>
            <person name="Norbu C."/>
            <person name="Norbu N."/>
            <person name="Novod N."/>
            <person name="O'Neill B."/>
            <person name="Osman S."/>
            <person name="Markiewicz E."/>
            <person name="Oyono O.L."/>
            <person name="Patti C."/>
            <person name="Phunkhang P."/>
            <person name="Pierre F."/>
            <person name="Priest M."/>
            <person name="Raghuraman S."/>
            <person name="Rege F."/>
            <person name="Reyes R."/>
            <person name="Rise C."/>
            <person name="Rogov P."/>
            <person name="Ross K."/>
            <person name="Ryan E."/>
            <person name="Settipalli S."/>
            <person name="Shea T."/>
            <person name="Sherpa N."/>
            <person name="Shi L."/>
            <person name="Shih D."/>
            <person name="Sparrow T."/>
            <person name="Spaulding J."/>
            <person name="Stalker J."/>
            <person name="Stange-Thomann N."/>
            <person name="Stavropoulos S."/>
            <person name="Stone C."/>
            <person name="Strader C."/>
            <person name="Tesfaye S."/>
            <person name="Thomson T."/>
            <person name="Thoulutsang Y."/>
            <person name="Thoulutsang D."/>
            <person name="Topham K."/>
            <person name="Topping I."/>
            <person name="Tsamla T."/>
            <person name="Vassiliev H."/>
            <person name="Vo A."/>
            <person name="Wangchuk T."/>
            <person name="Wangdi T."/>
            <person name="Weiand M."/>
            <person name="Wilkinson J."/>
            <person name="Wilson A."/>
            <person name="Yadav S."/>
            <person name="Young G."/>
            <person name="Yu Q."/>
            <person name="Zembek L."/>
            <person name="Zhong D."/>
            <person name="Zimmer A."/>
            <person name="Zwirko Z."/>
            <person name="Jaffe D.B."/>
            <person name="Alvarez P."/>
            <person name="Brockman W."/>
            <person name="Butler J."/>
            <person name="Chin C."/>
            <person name="Gnerre S."/>
            <person name="MacCallum I."/>
            <person name="Graves J.A."/>
            <person name="Ponting C.P."/>
            <person name="Breen M."/>
            <person name="Samollow P.B."/>
            <person name="Lander E.S."/>
            <person name="Lindblad-Toh K."/>
        </authorList>
    </citation>
    <scope>NUCLEOTIDE SEQUENCE [LARGE SCALE GENOMIC DNA]</scope>
</reference>
<dbReference type="Bgee" id="ENSMODG00000012539">
    <property type="expression patterns" value="Expressed in spermatocyte and 7 other cell types or tissues"/>
</dbReference>
<dbReference type="InterPro" id="IPR000215">
    <property type="entry name" value="Serpin_fam"/>
</dbReference>
<accession>F6SC37</accession>
<dbReference type="OMA" id="MFRGGMY"/>
<dbReference type="InterPro" id="IPR042178">
    <property type="entry name" value="Serpin_sf_1"/>
</dbReference>
<dbReference type="InterPro" id="IPR023796">
    <property type="entry name" value="Serpin_dom"/>
</dbReference>
<dbReference type="SUPFAM" id="SSF56574">
    <property type="entry name" value="Serpins"/>
    <property type="match status" value="1"/>
</dbReference>
<feature type="region of interest" description="Disordered" evidence="5">
    <location>
        <begin position="28"/>
        <end position="48"/>
    </location>
</feature>